<evidence type="ECO:0000256" key="3">
    <source>
        <dbReference type="ARBA" id="ARBA00007931"/>
    </source>
</evidence>
<keyword evidence="4" id="KW-1003">Cell membrane</keyword>
<feature type="transmembrane region" description="Helical" evidence="13">
    <location>
        <begin position="163"/>
        <end position="185"/>
    </location>
</feature>
<feature type="transmembrane region" description="Helical" evidence="13">
    <location>
        <begin position="120"/>
        <end position="143"/>
    </location>
</feature>
<keyword evidence="10 13" id="KW-1133">Transmembrane helix</keyword>
<dbReference type="GO" id="GO:0046872">
    <property type="term" value="F:metal ion binding"/>
    <property type="evidence" value="ECO:0007669"/>
    <property type="project" value="UniProtKB-KW"/>
</dbReference>
<evidence type="ECO:0000256" key="7">
    <source>
        <dbReference type="ARBA" id="ARBA00022723"/>
    </source>
</evidence>
<dbReference type="Proteomes" id="UP000178936">
    <property type="component" value="Unassembled WGS sequence"/>
</dbReference>
<keyword evidence="6 13" id="KW-0812">Transmembrane</keyword>
<dbReference type="CDD" id="cd06158">
    <property type="entry name" value="S2P-M50_like_1"/>
    <property type="match status" value="1"/>
</dbReference>
<dbReference type="AlphaFoldDB" id="A0A1G2Q401"/>
<keyword evidence="9" id="KW-0862">Zinc</keyword>
<feature type="domain" description="Peptidase M50" evidence="14">
    <location>
        <begin position="122"/>
        <end position="178"/>
    </location>
</feature>
<keyword evidence="11" id="KW-0482">Metalloprotease</keyword>
<dbReference type="InterPro" id="IPR008915">
    <property type="entry name" value="Peptidase_M50"/>
</dbReference>
<evidence type="ECO:0000256" key="2">
    <source>
        <dbReference type="ARBA" id="ARBA00004651"/>
    </source>
</evidence>
<sequence>MDNTIQLLFFVLVIIPSAILHEWAHGLAADKLGDPTPRMAGRLTINPIPHIDPWGTLLLPFLLFFLTSGNFMFAYAKPVPFNPLALRLRRYGAAVVGAAGPAANLIVAFGLGLFVRFMDISSFTAFLAIVVYANILLAVFNLVPIPPLDGHHVLYSFLPDKFYAFKVWLQKYGFIILIVFLLFLFDWLRPVMDWLFYFASGQRFF</sequence>
<dbReference type="Pfam" id="PF02163">
    <property type="entry name" value="Peptidase_M50"/>
    <property type="match status" value="1"/>
</dbReference>
<evidence type="ECO:0000259" key="14">
    <source>
        <dbReference type="Pfam" id="PF02163"/>
    </source>
</evidence>
<keyword evidence="5" id="KW-0645">Protease</keyword>
<comment type="similarity">
    <text evidence="3">Belongs to the peptidase M50B family.</text>
</comment>
<evidence type="ECO:0000256" key="13">
    <source>
        <dbReference type="SAM" id="Phobius"/>
    </source>
</evidence>
<keyword evidence="12 13" id="KW-0472">Membrane</keyword>
<evidence type="ECO:0000256" key="8">
    <source>
        <dbReference type="ARBA" id="ARBA00022801"/>
    </source>
</evidence>
<gene>
    <name evidence="15" type="ORF">A2226_01850</name>
</gene>
<evidence type="ECO:0000256" key="5">
    <source>
        <dbReference type="ARBA" id="ARBA00022670"/>
    </source>
</evidence>
<feature type="transmembrane region" description="Helical" evidence="13">
    <location>
        <begin position="57"/>
        <end position="76"/>
    </location>
</feature>
<comment type="cofactor">
    <cofactor evidence="1">
        <name>Zn(2+)</name>
        <dbReference type="ChEBI" id="CHEBI:29105"/>
    </cofactor>
</comment>
<reference evidence="15 16" key="1">
    <citation type="journal article" date="2016" name="Nat. Commun.">
        <title>Thousands of microbial genomes shed light on interconnected biogeochemical processes in an aquifer system.</title>
        <authorList>
            <person name="Anantharaman K."/>
            <person name="Brown C.T."/>
            <person name="Hug L.A."/>
            <person name="Sharon I."/>
            <person name="Castelle C.J."/>
            <person name="Probst A.J."/>
            <person name="Thomas B.C."/>
            <person name="Singh A."/>
            <person name="Wilkins M.J."/>
            <person name="Karaoz U."/>
            <person name="Brodie E.L."/>
            <person name="Williams K.H."/>
            <person name="Hubbard S.S."/>
            <person name="Banfield J.F."/>
        </authorList>
    </citation>
    <scope>NUCLEOTIDE SEQUENCE [LARGE SCALE GENOMIC DNA]</scope>
</reference>
<dbReference type="EMBL" id="MHTB01000017">
    <property type="protein sequence ID" value="OHA55325.1"/>
    <property type="molecule type" value="Genomic_DNA"/>
</dbReference>
<evidence type="ECO:0000256" key="10">
    <source>
        <dbReference type="ARBA" id="ARBA00022989"/>
    </source>
</evidence>
<evidence type="ECO:0000256" key="1">
    <source>
        <dbReference type="ARBA" id="ARBA00001947"/>
    </source>
</evidence>
<comment type="subcellular location">
    <subcellularLocation>
        <location evidence="2">Cell membrane</location>
        <topology evidence="2">Multi-pass membrane protein</topology>
    </subcellularLocation>
</comment>
<evidence type="ECO:0000256" key="12">
    <source>
        <dbReference type="ARBA" id="ARBA00023136"/>
    </source>
</evidence>
<dbReference type="GO" id="GO:0005886">
    <property type="term" value="C:plasma membrane"/>
    <property type="evidence" value="ECO:0007669"/>
    <property type="project" value="UniProtKB-SubCell"/>
</dbReference>
<dbReference type="PANTHER" id="PTHR35864">
    <property type="entry name" value="ZINC METALLOPROTEASE MJ0611-RELATED"/>
    <property type="match status" value="1"/>
</dbReference>
<evidence type="ECO:0000256" key="6">
    <source>
        <dbReference type="ARBA" id="ARBA00022692"/>
    </source>
</evidence>
<dbReference type="GO" id="GO:0008237">
    <property type="term" value="F:metallopeptidase activity"/>
    <property type="evidence" value="ECO:0007669"/>
    <property type="project" value="UniProtKB-KW"/>
</dbReference>
<keyword evidence="8" id="KW-0378">Hydrolase</keyword>
<dbReference type="InterPro" id="IPR052348">
    <property type="entry name" value="Metallopeptidase_M50B"/>
</dbReference>
<evidence type="ECO:0000313" key="16">
    <source>
        <dbReference type="Proteomes" id="UP000178936"/>
    </source>
</evidence>
<proteinExistence type="inferred from homology"/>
<dbReference type="InterPro" id="IPR044537">
    <property type="entry name" value="Rip2-like"/>
</dbReference>
<comment type="caution">
    <text evidence="15">The sequence shown here is derived from an EMBL/GenBank/DDBJ whole genome shotgun (WGS) entry which is preliminary data.</text>
</comment>
<dbReference type="GO" id="GO:0006508">
    <property type="term" value="P:proteolysis"/>
    <property type="evidence" value="ECO:0007669"/>
    <property type="project" value="UniProtKB-KW"/>
</dbReference>
<keyword evidence="7" id="KW-0479">Metal-binding</keyword>
<feature type="transmembrane region" description="Helical" evidence="13">
    <location>
        <begin position="88"/>
        <end position="114"/>
    </location>
</feature>
<accession>A0A1G2Q401</accession>
<evidence type="ECO:0000256" key="11">
    <source>
        <dbReference type="ARBA" id="ARBA00023049"/>
    </source>
</evidence>
<name>A0A1G2Q401_9BACT</name>
<evidence type="ECO:0000256" key="9">
    <source>
        <dbReference type="ARBA" id="ARBA00022833"/>
    </source>
</evidence>
<protein>
    <recommendedName>
        <fullName evidence="14">Peptidase M50 domain-containing protein</fullName>
    </recommendedName>
</protein>
<dbReference type="PANTHER" id="PTHR35864:SF1">
    <property type="entry name" value="ZINC METALLOPROTEASE YWHC-RELATED"/>
    <property type="match status" value="1"/>
</dbReference>
<evidence type="ECO:0000256" key="4">
    <source>
        <dbReference type="ARBA" id="ARBA00022475"/>
    </source>
</evidence>
<organism evidence="15 16">
    <name type="scientific">Candidatus Veblenbacteria bacterium RIFOXYA2_FULL_43_9</name>
    <dbReference type="NCBI Taxonomy" id="1802425"/>
    <lineage>
        <taxon>Bacteria</taxon>
        <taxon>Candidatus Vebleniibacteriota</taxon>
    </lineage>
</organism>
<evidence type="ECO:0000313" key="15">
    <source>
        <dbReference type="EMBL" id="OHA55325.1"/>
    </source>
</evidence>